<accession>A0A816M1W2</accession>
<dbReference type="Proteomes" id="UP000663887">
    <property type="component" value="Unassembled WGS sequence"/>
</dbReference>
<dbReference type="EMBL" id="CAJNRG010000021">
    <property type="protein sequence ID" value="CAF1942303.1"/>
    <property type="molecule type" value="Genomic_DNA"/>
</dbReference>
<gene>
    <name evidence="1" type="ORF">XDN619_LOCUS432</name>
</gene>
<evidence type="ECO:0000313" key="2">
    <source>
        <dbReference type="Proteomes" id="UP000663887"/>
    </source>
</evidence>
<protein>
    <submittedName>
        <fullName evidence="1">Uncharacterized protein</fullName>
    </submittedName>
</protein>
<proteinExistence type="predicted"/>
<name>A0A816M1W2_9BILA</name>
<dbReference type="AlphaFoldDB" id="A0A816M1W2"/>
<reference evidence="1" key="1">
    <citation type="submission" date="2021-02" db="EMBL/GenBank/DDBJ databases">
        <authorList>
            <person name="Nowell W R."/>
        </authorList>
    </citation>
    <scope>NUCLEOTIDE SEQUENCE</scope>
</reference>
<organism evidence="1 2">
    <name type="scientific">Rotaria magnacalcarata</name>
    <dbReference type="NCBI Taxonomy" id="392030"/>
    <lineage>
        <taxon>Eukaryota</taxon>
        <taxon>Metazoa</taxon>
        <taxon>Spiralia</taxon>
        <taxon>Gnathifera</taxon>
        <taxon>Rotifera</taxon>
        <taxon>Eurotatoria</taxon>
        <taxon>Bdelloidea</taxon>
        <taxon>Philodinida</taxon>
        <taxon>Philodinidae</taxon>
        <taxon>Rotaria</taxon>
    </lineage>
</organism>
<sequence>MLNCSTNDHICVSPDTNQLICLPITKANDGKIACLGSIDETTLCHIKYEVSVHSKLYFGNTTPSLCIGSGSLYNGYSSCKHGDDEQFCRTTNQTGDTGRLSARDCKIKFHIYLLYATRPKIAAKNYSIHIDIYEKISLVYRESLLLPIVFTKYYSGNRCEIVDNEIHLALESHIVLSQWIFIHFIQAINNSRPIGATTLRTIPFTQDSLTIYWSRPFHLVVVELHTKVYYLAANEKAYTQSIAFVQR</sequence>
<comment type="caution">
    <text evidence="1">The sequence shown here is derived from an EMBL/GenBank/DDBJ whole genome shotgun (WGS) entry which is preliminary data.</text>
</comment>
<evidence type="ECO:0000313" key="1">
    <source>
        <dbReference type="EMBL" id="CAF1942303.1"/>
    </source>
</evidence>